<dbReference type="Proteomes" id="UP000574390">
    <property type="component" value="Unassembled WGS sequence"/>
</dbReference>
<reference evidence="3 4" key="1">
    <citation type="submission" date="2020-04" db="EMBL/GenBank/DDBJ databases">
        <title>Perkinsus olseni comparative genomics.</title>
        <authorList>
            <person name="Bogema D.R."/>
        </authorList>
    </citation>
    <scope>NUCLEOTIDE SEQUENCE [LARGE SCALE GENOMIC DNA]</scope>
    <source>
        <strain evidence="1">ATCC PRA-205</strain>
        <strain evidence="2 3">ATCC PRA-207</strain>
    </source>
</reference>
<comment type="caution">
    <text evidence="2">The sequence shown here is derived from an EMBL/GenBank/DDBJ whole genome shotgun (WGS) entry which is preliminary data.</text>
</comment>
<evidence type="ECO:0000313" key="4">
    <source>
        <dbReference type="Proteomes" id="UP000574390"/>
    </source>
</evidence>
<feature type="non-terminal residue" evidence="2">
    <location>
        <position position="223"/>
    </location>
</feature>
<protein>
    <submittedName>
        <fullName evidence="2">Uncharacterized protein</fullName>
    </submittedName>
</protein>
<sequence>VDDYPHKHLGRFVYESKGPNRVRIVFVGHANMGMFSIECETAYQSNWFLLKKPETRCASSRPCELHVIHRISGRDPEWTEHEVRVARVRAACPRADIAGDEFTEISSGAGGSVQTFFADGPITLKRTWLPLTPGFYSTGDSSELAVKMHYNVSEYGTVDVKLGCACGGDTGFKKYKLVGTGIDNPYEVKPIEDGDTLEDLVGSLKRACPGLSGDSFLMDNYQK</sequence>
<evidence type="ECO:0000313" key="1">
    <source>
        <dbReference type="EMBL" id="KAF4697339.1"/>
    </source>
</evidence>
<feature type="non-terminal residue" evidence="2">
    <location>
        <position position="1"/>
    </location>
</feature>
<organism evidence="2 3">
    <name type="scientific">Perkinsus olseni</name>
    <name type="common">Perkinsus atlanticus</name>
    <dbReference type="NCBI Taxonomy" id="32597"/>
    <lineage>
        <taxon>Eukaryota</taxon>
        <taxon>Sar</taxon>
        <taxon>Alveolata</taxon>
        <taxon>Perkinsozoa</taxon>
        <taxon>Perkinsea</taxon>
        <taxon>Perkinsida</taxon>
        <taxon>Perkinsidae</taxon>
        <taxon>Perkinsus</taxon>
    </lineage>
</organism>
<evidence type="ECO:0000313" key="2">
    <source>
        <dbReference type="EMBL" id="KAF4716853.1"/>
    </source>
</evidence>
<dbReference type="AlphaFoldDB" id="A0A7J6R8E5"/>
<dbReference type="Proteomes" id="UP000553632">
    <property type="component" value="Unassembled WGS sequence"/>
</dbReference>
<proteinExistence type="predicted"/>
<keyword evidence="3" id="KW-1185">Reference proteome</keyword>
<name>A0A7J6R8E5_PEROL</name>
<dbReference type="EMBL" id="JABANM010035613">
    <property type="protein sequence ID" value="KAF4697339.1"/>
    <property type="molecule type" value="Genomic_DNA"/>
</dbReference>
<dbReference type="EMBL" id="JABANO010027431">
    <property type="protein sequence ID" value="KAF4716853.1"/>
    <property type="molecule type" value="Genomic_DNA"/>
</dbReference>
<accession>A0A7J6R8E5</accession>
<gene>
    <name evidence="1" type="ORF">FOZ62_002641</name>
    <name evidence="2" type="ORF">FOZ63_028503</name>
</gene>
<evidence type="ECO:0000313" key="3">
    <source>
        <dbReference type="Proteomes" id="UP000553632"/>
    </source>
</evidence>